<accession>A0ABP3Q6D5</accession>
<keyword evidence="11" id="KW-1185">Reference proteome</keyword>
<protein>
    <submittedName>
        <fullName evidence="10">Thiol reductant ABC exporter subunit CydD</fullName>
    </submittedName>
</protein>
<keyword evidence="6 7" id="KW-0472">Membrane</keyword>
<sequence length="566" mass="58295">MDSSSAAGDAGAARALLRGETRALRGQVLRPVLLGLAAAVCGVAGAWFVARLLSALLGWPGAGWPELAAAAALALGGAASAYAQERAQIAAGEAARARLRGAALARLFELGPLDPRGVGERATLVVDRVEALDGYFARWLPAASLAALGPAVVLCAALATDLAAFTVLLGAGLLYPLAMALSGIGAAQASRAQFDSLQRLSGRFLDRLRGLNTLVLFNRQEAEAEALGAAADELRARTLRVLRLAFLSTSALELLAALSIGLLAWHHAARLGGADPTAAVFALLLVPSFFAPLRAFSAAYHERLSAEGAAAALAALLPPASGTPAAPGLLLDEVPRRVVVAFSDVRLVPDPARAPALDGLTFRVNAGETLVLAGPSGAGKTSVLRLLMGFARPDGGRVAINGRDATALRPSELRRLSAYVGQRPHLFRATLRENIRLARPDATDAAVDEAAQAARVADFARSLPQGLDTMLGEGGWGLSGGQAQRVALARAFLRDAPLVLLDEPTAHLDPGTEAEVVESLRRLCLGRTAVIATHSAALAHGGWGRVLPMEDGRAAGGAARQAQQGA</sequence>
<dbReference type="InterPro" id="IPR039421">
    <property type="entry name" value="Type_1_exporter"/>
</dbReference>
<dbReference type="InterPro" id="IPR027417">
    <property type="entry name" value="P-loop_NTPase"/>
</dbReference>
<organism evidence="10 11">
    <name type="scientific">Craurococcus roseus</name>
    <dbReference type="NCBI Taxonomy" id="77585"/>
    <lineage>
        <taxon>Bacteria</taxon>
        <taxon>Pseudomonadati</taxon>
        <taxon>Pseudomonadota</taxon>
        <taxon>Alphaproteobacteria</taxon>
        <taxon>Acetobacterales</taxon>
        <taxon>Acetobacteraceae</taxon>
        <taxon>Craurococcus</taxon>
    </lineage>
</organism>
<dbReference type="PANTHER" id="PTHR24221:SF654">
    <property type="entry name" value="ATP-BINDING CASSETTE SUB-FAMILY B MEMBER 6"/>
    <property type="match status" value="1"/>
</dbReference>
<keyword evidence="4" id="KW-0067">ATP-binding</keyword>
<dbReference type="InterPro" id="IPR003593">
    <property type="entry name" value="AAA+_ATPase"/>
</dbReference>
<proteinExistence type="predicted"/>
<dbReference type="InterPro" id="IPR003439">
    <property type="entry name" value="ABC_transporter-like_ATP-bd"/>
</dbReference>
<feature type="transmembrane region" description="Helical" evidence="7">
    <location>
        <begin position="62"/>
        <end position="83"/>
    </location>
</feature>
<evidence type="ECO:0000313" key="11">
    <source>
        <dbReference type="Proteomes" id="UP001501588"/>
    </source>
</evidence>
<dbReference type="EMBL" id="BAAAFZ010000019">
    <property type="protein sequence ID" value="GAA0579994.1"/>
    <property type="molecule type" value="Genomic_DNA"/>
</dbReference>
<evidence type="ECO:0000256" key="1">
    <source>
        <dbReference type="ARBA" id="ARBA00004651"/>
    </source>
</evidence>
<dbReference type="Pfam" id="PF00664">
    <property type="entry name" value="ABC_membrane"/>
    <property type="match status" value="1"/>
</dbReference>
<evidence type="ECO:0000256" key="5">
    <source>
        <dbReference type="ARBA" id="ARBA00022989"/>
    </source>
</evidence>
<feature type="domain" description="ABC transporter" evidence="8">
    <location>
        <begin position="340"/>
        <end position="566"/>
    </location>
</feature>
<dbReference type="SUPFAM" id="SSF90123">
    <property type="entry name" value="ABC transporter transmembrane region"/>
    <property type="match status" value="1"/>
</dbReference>
<keyword evidence="5 7" id="KW-1133">Transmembrane helix</keyword>
<evidence type="ECO:0000259" key="8">
    <source>
        <dbReference type="PROSITE" id="PS50893"/>
    </source>
</evidence>
<dbReference type="InterPro" id="IPR011527">
    <property type="entry name" value="ABC1_TM_dom"/>
</dbReference>
<dbReference type="SUPFAM" id="SSF52540">
    <property type="entry name" value="P-loop containing nucleoside triphosphate hydrolases"/>
    <property type="match status" value="1"/>
</dbReference>
<evidence type="ECO:0000256" key="4">
    <source>
        <dbReference type="ARBA" id="ARBA00022840"/>
    </source>
</evidence>
<gene>
    <name evidence="10" type="primary">cydD</name>
    <name evidence="10" type="ORF">GCM10009416_18020</name>
</gene>
<feature type="transmembrane region" description="Helical" evidence="7">
    <location>
        <begin position="165"/>
        <end position="187"/>
    </location>
</feature>
<dbReference type="PANTHER" id="PTHR24221">
    <property type="entry name" value="ATP-BINDING CASSETTE SUB-FAMILY B"/>
    <property type="match status" value="1"/>
</dbReference>
<dbReference type="SMART" id="SM00382">
    <property type="entry name" value="AAA"/>
    <property type="match status" value="1"/>
</dbReference>
<name>A0ABP3Q6D5_9PROT</name>
<keyword evidence="2 7" id="KW-0812">Transmembrane</keyword>
<feature type="transmembrane region" description="Helical" evidence="7">
    <location>
        <begin position="277"/>
        <end position="296"/>
    </location>
</feature>
<dbReference type="PROSITE" id="PS00211">
    <property type="entry name" value="ABC_TRANSPORTER_1"/>
    <property type="match status" value="1"/>
</dbReference>
<keyword evidence="3" id="KW-0547">Nucleotide-binding</keyword>
<evidence type="ECO:0000256" key="6">
    <source>
        <dbReference type="ARBA" id="ARBA00023136"/>
    </source>
</evidence>
<evidence type="ECO:0000259" key="9">
    <source>
        <dbReference type="PROSITE" id="PS50929"/>
    </source>
</evidence>
<dbReference type="InterPro" id="IPR014216">
    <property type="entry name" value="ABC_transptr_CydD"/>
</dbReference>
<evidence type="ECO:0000256" key="3">
    <source>
        <dbReference type="ARBA" id="ARBA00022741"/>
    </source>
</evidence>
<dbReference type="PROSITE" id="PS50893">
    <property type="entry name" value="ABC_TRANSPORTER_2"/>
    <property type="match status" value="1"/>
</dbReference>
<dbReference type="Gene3D" id="3.40.50.300">
    <property type="entry name" value="P-loop containing nucleotide triphosphate hydrolases"/>
    <property type="match status" value="1"/>
</dbReference>
<comment type="caution">
    <text evidence="10">The sequence shown here is derived from an EMBL/GenBank/DDBJ whole genome shotgun (WGS) entry which is preliminary data.</text>
</comment>
<feature type="transmembrane region" description="Helical" evidence="7">
    <location>
        <begin position="244"/>
        <end position="265"/>
    </location>
</feature>
<evidence type="ECO:0000256" key="2">
    <source>
        <dbReference type="ARBA" id="ARBA00022692"/>
    </source>
</evidence>
<dbReference type="Pfam" id="PF00005">
    <property type="entry name" value="ABC_tran"/>
    <property type="match status" value="1"/>
</dbReference>
<evidence type="ECO:0000313" key="10">
    <source>
        <dbReference type="EMBL" id="GAA0579994.1"/>
    </source>
</evidence>
<dbReference type="PROSITE" id="PS50929">
    <property type="entry name" value="ABC_TM1F"/>
    <property type="match status" value="1"/>
</dbReference>
<dbReference type="Gene3D" id="1.20.1560.10">
    <property type="entry name" value="ABC transporter type 1, transmembrane domain"/>
    <property type="match status" value="1"/>
</dbReference>
<feature type="transmembrane region" description="Helical" evidence="7">
    <location>
        <begin position="28"/>
        <end position="50"/>
    </location>
</feature>
<feature type="transmembrane region" description="Helical" evidence="7">
    <location>
        <begin position="139"/>
        <end position="159"/>
    </location>
</feature>
<dbReference type="InterPro" id="IPR036640">
    <property type="entry name" value="ABC1_TM_sf"/>
</dbReference>
<reference evidence="11" key="1">
    <citation type="journal article" date="2019" name="Int. J. Syst. Evol. Microbiol.">
        <title>The Global Catalogue of Microorganisms (GCM) 10K type strain sequencing project: providing services to taxonomists for standard genome sequencing and annotation.</title>
        <authorList>
            <consortium name="The Broad Institute Genomics Platform"/>
            <consortium name="The Broad Institute Genome Sequencing Center for Infectious Disease"/>
            <person name="Wu L."/>
            <person name="Ma J."/>
        </authorList>
    </citation>
    <scope>NUCLEOTIDE SEQUENCE [LARGE SCALE GENOMIC DNA]</scope>
    <source>
        <strain evidence="11">JCM 9933</strain>
    </source>
</reference>
<evidence type="ECO:0000256" key="7">
    <source>
        <dbReference type="SAM" id="Phobius"/>
    </source>
</evidence>
<feature type="domain" description="ABC transmembrane type-1" evidence="9">
    <location>
        <begin position="32"/>
        <end position="305"/>
    </location>
</feature>
<dbReference type="NCBIfam" id="TIGR02857">
    <property type="entry name" value="CydD"/>
    <property type="match status" value="1"/>
</dbReference>
<comment type="subcellular location">
    <subcellularLocation>
        <location evidence="1">Cell membrane</location>
        <topology evidence="1">Multi-pass membrane protein</topology>
    </subcellularLocation>
</comment>
<dbReference type="InterPro" id="IPR017871">
    <property type="entry name" value="ABC_transporter-like_CS"/>
</dbReference>
<dbReference type="Proteomes" id="UP001501588">
    <property type="component" value="Unassembled WGS sequence"/>
</dbReference>